<dbReference type="Gene3D" id="1.20.120.450">
    <property type="entry name" value="dinb family like domain"/>
    <property type="match status" value="1"/>
</dbReference>
<comment type="similarity">
    <text evidence="1">Belongs to the DinB family.</text>
</comment>
<evidence type="ECO:0000256" key="2">
    <source>
        <dbReference type="ARBA" id="ARBA00022723"/>
    </source>
</evidence>
<dbReference type="InterPro" id="IPR007837">
    <property type="entry name" value="DinB"/>
</dbReference>
<feature type="coiled-coil region" evidence="3">
    <location>
        <begin position="99"/>
        <end position="126"/>
    </location>
</feature>
<reference evidence="5" key="1">
    <citation type="journal article" date="2011" name="Environ. Microbiol.">
        <title>Time-series analyses of Monterey Bay coastal microbial picoplankton using a 'genome proxy' microarray.</title>
        <authorList>
            <person name="Rich V.I."/>
            <person name="Pham V.D."/>
            <person name="Eppley J."/>
            <person name="Shi Y."/>
            <person name="DeLong E.F."/>
        </authorList>
    </citation>
    <scope>NUCLEOTIDE SEQUENCE</scope>
</reference>
<name>E0XU88_9CHLR</name>
<organism evidence="5">
    <name type="scientific">uncultured Chloroflexi bacterium HF0200_09I09</name>
    <dbReference type="NCBI Taxonomy" id="710736"/>
    <lineage>
        <taxon>Bacteria</taxon>
        <taxon>Bacillati</taxon>
        <taxon>Chloroflexota</taxon>
        <taxon>environmental samples</taxon>
    </lineage>
</organism>
<sequence>MTDTIEQIIEVNALARAELMEAIDALSIERRVEGWFGSELWSVKDILAHIVRWQEGWSFALHSIAAGERPSVPGYVPNSKDVDAADAAYNADSIAEMSAETWDAVLARLRDAREQHEEAIRGLRVLDPERYAEGRAARRLADSANHDREHSASIRSWRRERSL</sequence>
<dbReference type="EMBL" id="GU474878">
    <property type="protein sequence ID" value="ADI17979.1"/>
    <property type="molecule type" value="Genomic_DNA"/>
</dbReference>
<dbReference type="AlphaFoldDB" id="E0XU88"/>
<evidence type="ECO:0000256" key="4">
    <source>
        <dbReference type="SAM" id="MobiDB-lite"/>
    </source>
</evidence>
<feature type="region of interest" description="Disordered" evidence="4">
    <location>
        <begin position="137"/>
        <end position="163"/>
    </location>
</feature>
<evidence type="ECO:0000256" key="3">
    <source>
        <dbReference type="SAM" id="Coils"/>
    </source>
</evidence>
<dbReference type="Pfam" id="PF05163">
    <property type="entry name" value="DinB"/>
    <property type="match status" value="1"/>
</dbReference>
<evidence type="ECO:0008006" key="6">
    <source>
        <dbReference type="Google" id="ProtNLM"/>
    </source>
</evidence>
<accession>E0XU88</accession>
<keyword evidence="2" id="KW-0479">Metal-binding</keyword>
<proteinExistence type="inferred from homology"/>
<evidence type="ECO:0000256" key="1">
    <source>
        <dbReference type="ARBA" id="ARBA00008635"/>
    </source>
</evidence>
<protein>
    <recommendedName>
        <fullName evidence="6">DinB-like domain-containing protein</fullName>
    </recommendedName>
</protein>
<keyword evidence="3" id="KW-0175">Coiled coil</keyword>
<dbReference type="SUPFAM" id="SSF109854">
    <property type="entry name" value="DinB/YfiT-like putative metalloenzymes"/>
    <property type="match status" value="1"/>
</dbReference>
<dbReference type="InterPro" id="IPR034660">
    <property type="entry name" value="DinB/YfiT-like"/>
</dbReference>
<evidence type="ECO:0000313" key="5">
    <source>
        <dbReference type="EMBL" id="ADI17979.1"/>
    </source>
</evidence>